<dbReference type="AlphaFoldDB" id="A0A0W1ATL0"/>
<evidence type="ECO:0000313" key="1">
    <source>
        <dbReference type="EMBL" id="KTD84629.1"/>
    </source>
</evidence>
<name>A0A0W1ATL0_9BACL</name>
<protein>
    <recommendedName>
        <fullName evidence="3">DUF559 domain-containing protein</fullName>
    </recommendedName>
</protein>
<keyword evidence="2" id="KW-1185">Reference proteome</keyword>
<sequence length="225" mass="26742">MGFAEEHRKWVEDHISRRSGERRGRLERGHGHGERIFLEKVWWPMMGHFNDLHPEYEVVDWRSKPYFVDFVWKPGQVKFAFEVKGYGPHVQNTDRTRYRQELNRETYLQIAGYRVVAIPYDDLDASPELTITLLRPLLMPYLDVKMEEQREFSRLERDILRIAVRLNGCIRPVDLVRELGIDKRTARKGLGALSEKGKFIPIVSEESGRVCRYEYIHSLKDIQLW</sequence>
<organism evidence="1 2">
    <name type="scientific">Paenibacillus etheri</name>
    <dbReference type="NCBI Taxonomy" id="1306852"/>
    <lineage>
        <taxon>Bacteria</taxon>
        <taxon>Bacillati</taxon>
        <taxon>Bacillota</taxon>
        <taxon>Bacilli</taxon>
        <taxon>Bacillales</taxon>
        <taxon>Paenibacillaceae</taxon>
        <taxon>Paenibacillus</taxon>
    </lineage>
</organism>
<gene>
    <name evidence="1" type="ORF">UQ64_23515</name>
</gene>
<accession>A0A0W1ATL0</accession>
<dbReference type="RefSeq" id="WP_060625338.1">
    <property type="nucleotide sequence ID" value="NZ_LCZJ02000033.1"/>
</dbReference>
<evidence type="ECO:0008006" key="3">
    <source>
        <dbReference type="Google" id="ProtNLM"/>
    </source>
</evidence>
<dbReference type="OrthoDB" id="2677830at2"/>
<dbReference type="Proteomes" id="UP000054709">
    <property type="component" value="Unassembled WGS sequence"/>
</dbReference>
<comment type="caution">
    <text evidence="1">The sequence shown here is derived from an EMBL/GenBank/DDBJ whole genome shotgun (WGS) entry which is preliminary data.</text>
</comment>
<dbReference type="EMBL" id="LCZJ02000033">
    <property type="protein sequence ID" value="KTD84629.1"/>
    <property type="molecule type" value="Genomic_DNA"/>
</dbReference>
<proteinExistence type="predicted"/>
<evidence type="ECO:0000313" key="2">
    <source>
        <dbReference type="Proteomes" id="UP000054709"/>
    </source>
</evidence>
<reference evidence="1 2" key="1">
    <citation type="journal article" date="2015" name="Int. Biodeterior. Biodegradation">
        <title>Physiological and genetic screening methods for the isolation of methyl tert-butyl ether-degrading bacteria for bioremediation purposes.</title>
        <authorList>
            <person name="Guisado I.M."/>
            <person name="Purswani J."/>
            <person name="Gonzalez Lopez J."/>
            <person name="Pozo C."/>
        </authorList>
    </citation>
    <scope>NUCLEOTIDE SEQUENCE [LARGE SCALE GENOMIC DNA]</scope>
    <source>
        <strain evidence="1 2">SH7</strain>
    </source>
</reference>